<proteinExistence type="predicted"/>
<accession>A0ABV2NUE1</accession>
<dbReference type="RefSeq" id="WP_209651053.1">
    <property type="nucleotide sequence ID" value="NZ_JBEPNV010000005.1"/>
</dbReference>
<reference evidence="2 3" key="1">
    <citation type="submission" date="2024-06" db="EMBL/GenBank/DDBJ databases">
        <title>Genomics of switchgrass bacterial isolates.</title>
        <authorList>
            <person name="Shade A."/>
        </authorList>
    </citation>
    <scope>NUCLEOTIDE SEQUENCE [LARGE SCALE GENOMIC DNA]</scope>
    <source>
        <strain evidence="2 3">PvP084</strain>
    </source>
</reference>
<dbReference type="Proteomes" id="UP001549119">
    <property type="component" value="Unassembled WGS sequence"/>
</dbReference>
<evidence type="ECO:0000256" key="1">
    <source>
        <dbReference type="SAM" id="MobiDB-lite"/>
    </source>
</evidence>
<gene>
    <name evidence="2" type="ORF">ABIC20_007310</name>
</gene>
<organism evidence="2 3">
    <name type="scientific">Methylobacterium radiotolerans</name>
    <dbReference type="NCBI Taxonomy" id="31998"/>
    <lineage>
        <taxon>Bacteria</taxon>
        <taxon>Pseudomonadati</taxon>
        <taxon>Pseudomonadota</taxon>
        <taxon>Alphaproteobacteria</taxon>
        <taxon>Hyphomicrobiales</taxon>
        <taxon>Methylobacteriaceae</taxon>
        <taxon>Methylobacterium</taxon>
    </lineage>
</organism>
<feature type="region of interest" description="Disordered" evidence="1">
    <location>
        <begin position="1"/>
        <end position="21"/>
    </location>
</feature>
<comment type="caution">
    <text evidence="2">The sequence shown here is derived from an EMBL/GenBank/DDBJ whole genome shotgun (WGS) entry which is preliminary data.</text>
</comment>
<keyword evidence="3" id="KW-1185">Reference proteome</keyword>
<name>A0ABV2NUE1_9HYPH</name>
<evidence type="ECO:0008006" key="4">
    <source>
        <dbReference type="Google" id="ProtNLM"/>
    </source>
</evidence>
<sequence>MSRPRLSAPPPPPKDDKPAGRLAHAVPARAEAPQNMTSSNQKRWVDLSFKLTEDERDEFILEAAKRKMKHKELFQAAMQHYRDTYPVPDR</sequence>
<evidence type="ECO:0000313" key="3">
    <source>
        <dbReference type="Proteomes" id="UP001549119"/>
    </source>
</evidence>
<dbReference type="EMBL" id="JBEPNW010000008">
    <property type="protein sequence ID" value="MET3869925.1"/>
    <property type="molecule type" value="Genomic_DNA"/>
</dbReference>
<protein>
    <recommendedName>
        <fullName evidence="4">CopG family transcriptional regulator</fullName>
    </recommendedName>
</protein>
<evidence type="ECO:0000313" key="2">
    <source>
        <dbReference type="EMBL" id="MET3869925.1"/>
    </source>
</evidence>